<evidence type="ECO:0000313" key="1">
    <source>
        <dbReference type="EMBL" id="PON69853.1"/>
    </source>
</evidence>
<comment type="caution">
    <text evidence="1">The sequence shown here is derived from an EMBL/GenBank/DDBJ whole genome shotgun (WGS) entry which is preliminary data.</text>
</comment>
<dbReference type="AlphaFoldDB" id="A0A2P5D974"/>
<gene>
    <name evidence="1" type="ORF">PanWU01x14_086370</name>
</gene>
<dbReference type="EMBL" id="JXTB01000054">
    <property type="protein sequence ID" value="PON69853.1"/>
    <property type="molecule type" value="Genomic_DNA"/>
</dbReference>
<protein>
    <submittedName>
        <fullName evidence="1">Uncharacterized protein</fullName>
    </submittedName>
</protein>
<sequence length="58" mass="6722">RKMLKFWRSSDKGLPDIAGLCNHLWLIARGRTKLALPPQLVETTWISAGDVWKSWLIF</sequence>
<proteinExistence type="predicted"/>
<accession>A0A2P5D974</accession>
<reference evidence="2" key="1">
    <citation type="submission" date="2016-06" db="EMBL/GenBank/DDBJ databases">
        <title>Parallel loss of symbiosis genes in relatives of nitrogen-fixing non-legume Parasponia.</title>
        <authorList>
            <person name="Van Velzen R."/>
            <person name="Holmer R."/>
            <person name="Bu F."/>
            <person name="Rutten L."/>
            <person name="Van Zeijl A."/>
            <person name="Liu W."/>
            <person name="Santuari L."/>
            <person name="Cao Q."/>
            <person name="Sharma T."/>
            <person name="Shen D."/>
            <person name="Roswanjaya Y."/>
            <person name="Wardhani T."/>
            <person name="Kalhor M.S."/>
            <person name="Jansen J."/>
            <person name="Van den Hoogen J."/>
            <person name="Gungor B."/>
            <person name="Hartog M."/>
            <person name="Hontelez J."/>
            <person name="Verver J."/>
            <person name="Yang W.-C."/>
            <person name="Schijlen E."/>
            <person name="Repin R."/>
            <person name="Schilthuizen M."/>
            <person name="Schranz E."/>
            <person name="Heidstra R."/>
            <person name="Miyata K."/>
            <person name="Fedorova E."/>
            <person name="Kohlen W."/>
            <person name="Bisseling T."/>
            <person name="Smit S."/>
            <person name="Geurts R."/>
        </authorList>
    </citation>
    <scope>NUCLEOTIDE SEQUENCE [LARGE SCALE GENOMIC DNA]</scope>
    <source>
        <strain evidence="2">cv. WU1-14</strain>
    </source>
</reference>
<name>A0A2P5D974_PARAD</name>
<feature type="non-terminal residue" evidence="1">
    <location>
        <position position="1"/>
    </location>
</feature>
<organism evidence="1 2">
    <name type="scientific">Parasponia andersonii</name>
    <name type="common">Sponia andersonii</name>
    <dbReference type="NCBI Taxonomy" id="3476"/>
    <lineage>
        <taxon>Eukaryota</taxon>
        <taxon>Viridiplantae</taxon>
        <taxon>Streptophyta</taxon>
        <taxon>Embryophyta</taxon>
        <taxon>Tracheophyta</taxon>
        <taxon>Spermatophyta</taxon>
        <taxon>Magnoliopsida</taxon>
        <taxon>eudicotyledons</taxon>
        <taxon>Gunneridae</taxon>
        <taxon>Pentapetalae</taxon>
        <taxon>rosids</taxon>
        <taxon>fabids</taxon>
        <taxon>Rosales</taxon>
        <taxon>Cannabaceae</taxon>
        <taxon>Parasponia</taxon>
    </lineage>
</organism>
<keyword evidence="2" id="KW-1185">Reference proteome</keyword>
<evidence type="ECO:0000313" key="2">
    <source>
        <dbReference type="Proteomes" id="UP000237105"/>
    </source>
</evidence>
<dbReference type="Proteomes" id="UP000237105">
    <property type="component" value="Unassembled WGS sequence"/>
</dbReference>